<dbReference type="Proteomes" id="UP001066276">
    <property type="component" value="Chromosome 7"/>
</dbReference>
<proteinExistence type="predicted"/>
<comment type="caution">
    <text evidence="1">The sequence shown here is derived from an EMBL/GenBank/DDBJ whole genome shotgun (WGS) entry which is preliminary data.</text>
</comment>
<gene>
    <name evidence="1" type="ORF">NDU88_010521</name>
</gene>
<evidence type="ECO:0000313" key="1">
    <source>
        <dbReference type="EMBL" id="KAJ1132194.1"/>
    </source>
</evidence>
<dbReference type="AlphaFoldDB" id="A0AAV7PW94"/>
<dbReference type="EMBL" id="JANPWB010000011">
    <property type="protein sequence ID" value="KAJ1132194.1"/>
    <property type="molecule type" value="Genomic_DNA"/>
</dbReference>
<sequence length="133" mass="13966">MLRTLSDAMRLQKAGRWVASKDRVPRDARALPCSRPDAGPAGCCYQSLSGFLPSTGGAGSTDCKPWARALPVPARGESHAPRVTGLSSAVAITLRFAVHPGPCCLQPRVSMAFSAAVCGAVYLLPPRYVCLPS</sequence>
<keyword evidence="2" id="KW-1185">Reference proteome</keyword>
<name>A0AAV7PW94_PLEWA</name>
<reference evidence="1" key="1">
    <citation type="journal article" date="2022" name="bioRxiv">
        <title>Sequencing and chromosome-scale assembly of the giantPleurodeles waltlgenome.</title>
        <authorList>
            <person name="Brown T."/>
            <person name="Elewa A."/>
            <person name="Iarovenko S."/>
            <person name="Subramanian E."/>
            <person name="Araus A.J."/>
            <person name="Petzold A."/>
            <person name="Susuki M."/>
            <person name="Suzuki K.-i.T."/>
            <person name="Hayashi T."/>
            <person name="Toyoda A."/>
            <person name="Oliveira C."/>
            <person name="Osipova E."/>
            <person name="Leigh N.D."/>
            <person name="Simon A."/>
            <person name="Yun M.H."/>
        </authorList>
    </citation>
    <scope>NUCLEOTIDE SEQUENCE</scope>
    <source>
        <strain evidence="1">20211129_DDA</strain>
        <tissue evidence="1">Liver</tissue>
    </source>
</reference>
<accession>A0AAV7PW94</accession>
<protein>
    <submittedName>
        <fullName evidence="1">Uncharacterized protein</fullName>
    </submittedName>
</protein>
<evidence type="ECO:0000313" key="2">
    <source>
        <dbReference type="Proteomes" id="UP001066276"/>
    </source>
</evidence>
<organism evidence="1 2">
    <name type="scientific">Pleurodeles waltl</name>
    <name type="common">Iberian ribbed newt</name>
    <dbReference type="NCBI Taxonomy" id="8319"/>
    <lineage>
        <taxon>Eukaryota</taxon>
        <taxon>Metazoa</taxon>
        <taxon>Chordata</taxon>
        <taxon>Craniata</taxon>
        <taxon>Vertebrata</taxon>
        <taxon>Euteleostomi</taxon>
        <taxon>Amphibia</taxon>
        <taxon>Batrachia</taxon>
        <taxon>Caudata</taxon>
        <taxon>Salamandroidea</taxon>
        <taxon>Salamandridae</taxon>
        <taxon>Pleurodelinae</taxon>
        <taxon>Pleurodeles</taxon>
    </lineage>
</organism>